<evidence type="ECO:0000313" key="1">
    <source>
        <dbReference type="EMBL" id="BCS26452.1"/>
    </source>
</evidence>
<accession>A0A7R7XRJ4</accession>
<sequence>MTFEFIDNSVAIDRAARRRIRTHAATGKNANKTLARSSKAVALKKDNSATLFRTPARIRNAHRSTSDGPGDAEVVEIERPVSDGVLFPIPVPARSKGLVREALFFFSGARYNPELDGALEMPDHMGSVWVRNFFLDEAYFHSSVATTILCSKNLASETTQGMYHIACTYRIIQERLMSATDATSDMTIAILVVMSQYERLQGQYERGYVHIQGLRRMIELRGGVKRFGSECCGVILKVLRADLEYALQLGSRTLFGLHGIEYLRTLRSSHSDETRPNGQFNNLETDRFLQNLLREDLWTTYERMRSVAVMLNEAGAGQRQKLGADEFHHTILLLGYSLLHISPLRSSSESDSDPAPNMSILEQAIHLGLIAFLVSFLRGLDQRISDKPLLSHRLRLAIKDLSLRGEKGQGSNAVKCVLLWTLFIGSVAVFKPSDDEWLIPTTRTAMQALDLSTWEDVRQVVAAFPWVNALHDRTGIVLCSAQKFLEIPYQSN</sequence>
<gene>
    <name evidence="1" type="ORF">APUU_51163S</name>
</gene>
<evidence type="ECO:0008006" key="3">
    <source>
        <dbReference type="Google" id="ProtNLM"/>
    </source>
</evidence>
<protein>
    <recommendedName>
        <fullName evidence="3">Tachykinin family protein</fullName>
    </recommendedName>
</protein>
<proteinExistence type="predicted"/>
<dbReference type="KEGG" id="apuu:APUU_51163S"/>
<keyword evidence="2" id="KW-1185">Reference proteome</keyword>
<evidence type="ECO:0000313" key="2">
    <source>
        <dbReference type="Proteomes" id="UP000654913"/>
    </source>
</evidence>
<dbReference type="AlphaFoldDB" id="A0A7R7XRJ4"/>
<dbReference type="Proteomes" id="UP000654913">
    <property type="component" value="Chromosome 5"/>
</dbReference>
<organism evidence="1 2">
    <name type="scientific">Aspergillus puulaauensis</name>
    <dbReference type="NCBI Taxonomy" id="1220207"/>
    <lineage>
        <taxon>Eukaryota</taxon>
        <taxon>Fungi</taxon>
        <taxon>Dikarya</taxon>
        <taxon>Ascomycota</taxon>
        <taxon>Pezizomycotina</taxon>
        <taxon>Eurotiomycetes</taxon>
        <taxon>Eurotiomycetidae</taxon>
        <taxon>Eurotiales</taxon>
        <taxon>Aspergillaceae</taxon>
        <taxon>Aspergillus</taxon>
    </lineage>
</organism>
<reference evidence="1" key="2">
    <citation type="submission" date="2021-02" db="EMBL/GenBank/DDBJ databases">
        <title>Aspergillus puulaauensis MK2 genome sequence.</title>
        <authorList>
            <person name="Futagami T."/>
            <person name="Mori K."/>
            <person name="Kadooka C."/>
            <person name="Tanaka T."/>
        </authorList>
    </citation>
    <scope>NUCLEOTIDE SEQUENCE</scope>
    <source>
        <strain evidence="1">MK2</strain>
    </source>
</reference>
<dbReference type="PANTHER" id="PTHR37540">
    <property type="entry name" value="TRANSCRIPTION FACTOR (ACR-2), PUTATIVE-RELATED-RELATED"/>
    <property type="match status" value="1"/>
</dbReference>
<dbReference type="RefSeq" id="XP_041558646.1">
    <property type="nucleotide sequence ID" value="XM_041706241.1"/>
</dbReference>
<name>A0A7R7XRJ4_9EURO</name>
<dbReference type="EMBL" id="AP024447">
    <property type="protein sequence ID" value="BCS26452.1"/>
    <property type="molecule type" value="Genomic_DNA"/>
</dbReference>
<reference evidence="1" key="1">
    <citation type="submission" date="2021-01" db="EMBL/GenBank/DDBJ databases">
        <authorList>
            <consortium name="Aspergillus puulaauensis MK2 genome sequencing consortium"/>
            <person name="Kazuki M."/>
            <person name="Futagami T."/>
        </authorList>
    </citation>
    <scope>NUCLEOTIDE SEQUENCE</scope>
    <source>
        <strain evidence="1">MK2</strain>
    </source>
</reference>
<dbReference type="PANTHER" id="PTHR37540:SF9">
    <property type="entry name" value="ZN(2)-C6 FUNGAL-TYPE DOMAIN-CONTAINING PROTEIN"/>
    <property type="match status" value="1"/>
</dbReference>
<dbReference type="GeneID" id="64976457"/>
<dbReference type="OrthoDB" id="4158087at2759"/>